<keyword evidence="1" id="KW-0547">Nucleotide-binding</keyword>
<protein>
    <submittedName>
        <fullName evidence="6">ABC transporter ATP-binding protein</fullName>
    </submittedName>
</protein>
<feature type="coiled-coil region" evidence="3">
    <location>
        <begin position="245"/>
        <end position="279"/>
    </location>
</feature>
<accession>A0A1B1YGE9</accession>
<dbReference type="InterPro" id="IPR027417">
    <property type="entry name" value="P-loop_NTPase"/>
</dbReference>
<feature type="compositionally biased region" description="Basic and acidic residues" evidence="4">
    <location>
        <begin position="542"/>
        <end position="556"/>
    </location>
</feature>
<gene>
    <name evidence="6" type="ORF">CSTERTH_12785</name>
</gene>
<dbReference type="GO" id="GO:0005524">
    <property type="term" value="F:ATP binding"/>
    <property type="evidence" value="ECO:0007669"/>
    <property type="project" value="UniProtKB-KW"/>
</dbReference>
<evidence type="ECO:0000256" key="4">
    <source>
        <dbReference type="SAM" id="MobiDB-lite"/>
    </source>
</evidence>
<dbReference type="InterPro" id="IPR003593">
    <property type="entry name" value="AAA+_ATPase"/>
</dbReference>
<evidence type="ECO:0000256" key="2">
    <source>
        <dbReference type="ARBA" id="ARBA00022840"/>
    </source>
</evidence>
<dbReference type="FunFam" id="3.40.50.300:FF:000011">
    <property type="entry name" value="Putative ABC transporter ATP-binding component"/>
    <property type="match status" value="1"/>
</dbReference>
<evidence type="ECO:0000256" key="1">
    <source>
        <dbReference type="ARBA" id="ARBA00022741"/>
    </source>
</evidence>
<dbReference type="InterPro" id="IPR032781">
    <property type="entry name" value="ABC_tran_Xtn"/>
</dbReference>
<dbReference type="PROSITE" id="PS50893">
    <property type="entry name" value="ABC_TRANSPORTER_2"/>
    <property type="match status" value="2"/>
</dbReference>
<dbReference type="SMART" id="SM00382">
    <property type="entry name" value="AAA"/>
    <property type="match status" value="2"/>
</dbReference>
<evidence type="ECO:0000256" key="3">
    <source>
        <dbReference type="SAM" id="Coils"/>
    </source>
</evidence>
<dbReference type="RefSeq" id="WP_065821423.1">
    <property type="nucleotide sequence ID" value="NZ_CP014672.1"/>
</dbReference>
<dbReference type="Pfam" id="PF00005">
    <property type="entry name" value="ABC_tran"/>
    <property type="match status" value="2"/>
</dbReference>
<dbReference type="GO" id="GO:0016887">
    <property type="term" value="F:ATP hydrolysis activity"/>
    <property type="evidence" value="ECO:0007669"/>
    <property type="project" value="InterPro"/>
</dbReference>
<dbReference type="EMBL" id="CP014672">
    <property type="protein sequence ID" value="ANW99844.1"/>
    <property type="molecule type" value="Genomic_DNA"/>
</dbReference>
<name>A0A1B1YGE9_THEST</name>
<dbReference type="InterPro" id="IPR051309">
    <property type="entry name" value="ABCF_ATPase"/>
</dbReference>
<reference evidence="6 7" key="1">
    <citation type="submission" date="2016-02" db="EMBL/GenBank/DDBJ databases">
        <title>Comparison of Clostridium stercorarium subspecies using comparative genomics and transcriptomics.</title>
        <authorList>
            <person name="Schellenberg J."/>
            <person name="Thallinger G."/>
            <person name="Levin D.B."/>
            <person name="Zhang X."/>
            <person name="Alvare G."/>
            <person name="Fristensky B."/>
            <person name="Sparling R."/>
        </authorList>
    </citation>
    <scope>NUCLEOTIDE SEQUENCE [LARGE SCALE GENOMIC DNA]</scope>
    <source>
        <strain evidence="6 7">DSM 2910</strain>
    </source>
</reference>
<dbReference type="OrthoDB" id="9801441at2"/>
<dbReference type="Pfam" id="PF12848">
    <property type="entry name" value="ABC_tran_Xtn"/>
    <property type="match status" value="1"/>
</dbReference>
<evidence type="ECO:0000259" key="5">
    <source>
        <dbReference type="PROSITE" id="PS50893"/>
    </source>
</evidence>
<dbReference type="CDD" id="cd03221">
    <property type="entry name" value="ABCF_EF-3"/>
    <property type="match status" value="2"/>
</dbReference>
<proteinExistence type="predicted"/>
<organism evidence="6 7">
    <name type="scientific">Thermoclostridium stercorarium subsp. thermolacticum DSM 2910</name>
    <dbReference type="NCBI Taxonomy" id="1121336"/>
    <lineage>
        <taxon>Bacteria</taxon>
        <taxon>Bacillati</taxon>
        <taxon>Bacillota</taxon>
        <taxon>Clostridia</taxon>
        <taxon>Eubacteriales</taxon>
        <taxon>Oscillospiraceae</taxon>
        <taxon>Thermoclostridium</taxon>
    </lineage>
</organism>
<evidence type="ECO:0000313" key="6">
    <source>
        <dbReference type="EMBL" id="ANW99844.1"/>
    </source>
</evidence>
<evidence type="ECO:0000313" key="7">
    <source>
        <dbReference type="Proteomes" id="UP000092971"/>
    </source>
</evidence>
<dbReference type="PANTHER" id="PTHR42855">
    <property type="entry name" value="ABC TRANSPORTER ATP-BINDING SUBUNIT"/>
    <property type="match status" value="1"/>
</dbReference>
<keyword evidence="3" id="KW-0175">Coiled coil</keyword>
<keyword evidence="2 6" id="KW-0067">ATP-binding</keyword>
<dbReference type="Gene3D" id="3.40.50.300">
    <property type="entry name" value="P-loop containing nucleotide triphosphate hydrolases"/>
    <property type="match status" value="2"/>
</dbReference>
<dbReference type="SUPFAM" id="SSF52540">
    <property type="entry name" value="P-loop containing nucleoside triphosphate hydrolases"/>
    <property type="match status" value="2"/>
</dbReference>
<feature type="domain" description="ABC transporter" evidence="5">
    <location>
        <begin position="4"/>
        <end position="256"/>
    </location>
</feature>
<dbReference type="Proteomes" id="UP000092971">
    <property type="component" value="Chromosome"/>
</dbReference>
<dbReference type="AlphaFoldDB" id="A0A1B1YGE9"/>
<sequence>MADIVCQNVHKYYGENHILKGISFEIYEGERVGLLGKNGAGKTTLFKILSGREPFDEGQVSVAKGKQMEVLDQIPDFPRHYTVRDVLNTGFENLLSIQRQMKELEEMLALQHDDGLLKRYGELATLFEAKGGYVMEAELARVCEGLLIDLRMQNELFCNLSCGEQTRVNFARIILKNPDILLLDEPTNHLDIKSCEWLEEYLGTFKGTVVVISHDRYFLDKIVTRIIEIEQGKAFFYAGNYSYYVSEKEKRLRQQLEMYEQEQREIKRLEEAAKRLHDQSFHTRAFSMEKRIERMRKTEKPVMERELKATFREVDFGGKEFVKIRNVSKSFGGHEVLKDISLLVRKGDRVGLLGPNGCGKTTLLNIITGNLHPDEGEVIIGNSVRYAFLPQIVRFDRPELTMLDTVRFEMEWSEDTARNRLAAFNFTGEEVFKRVSSLSGGERSRLKLFLLMQQEINFLILDEPTNHLDVYSREWIERTLESFGGTLLFVSHDRYFISKFATRIWDLNNGKITDHNGTYDEYVLWKQMNSPQTETTKPKNGKRAEHDTKRRVNTKEAERKLKAIEREIAANELEIKRIDAQMEEEASNYERLQELN</sequence>
<feature type="region of interest" description="Disordered" evidence="4">
    <location>
        <begin position="530"/>
        <end position="556"/>
    </location>
</feature>
<dbReference type="InterPro" id="IPR003439">
    <property type="entry name" value="ABC_transporter-like_ATP-bd"/>
</dbReference>
<dbReference type="PANTHER" id="PTHR42855:SF2">
    <property type="entry name" value="DRUG RESISTANCE ABC TRANSPORTER,ATP-BINDING PROTEIN"/>
    <property type="match status" value="1"/>
</dbReference>
<feature type="domain" description="ABC transporter" evidence="5">
    <location>
        <begin position="322"/>
        <end position="534"/>
    </location>
</feature>